<dbReference type="Proteomes" id="UP001286313">
    <property type="component" value="Unassembled WGS sequence"/>
</dbReference>
<dbReference type="Gene3D" id="3.40.50.300">
    <property type="entry name" value="P-loop containing nucleotide triphosphate hydrolases"/>
    <property type="match status" value="2"/>
</dbReference>
<gene>
    <name evidence="9" type="ORF">Pcinc_018304</name>
</gene>
<dbReference type="GO" id="GO:0002376">
    <property type="term" value="P:immune system process"/>
    <property type="evidence" value="ECO:0007669"/>
    <property type="project" value="UniProtKB-KW"/>
</dbReference>
<evidence type="ECO:0000256" key="4">
    <source>
        <dbReference type="ARBA" id="ARBA00022737"/>
    </source>
</evidence>
<evidence type="ECO:0000313" key="9">
    <source>
        <dbReference type="EMBL" id="KAK3876953.1"/>
    </source>
</evidence>
<keyword evidence="3" id="KW-0479">Metal-binding</keyword>
<keyword evidence="10" id="KW-1185">Reference proteome</keyword>
<protein>
    <recommendedName>
        <fullName evidence="8">RZ-type domain-containing protein</fullName>
    </recommendedName>
</protein>
<dbReference type="GO" id="GO:0004386">
    <property type="term" value="F:helicase activity"/>
    <property type="evidence" value="ECO:0007669"/>
    <property type="project" value="InterPro"/>
</dbReference>
<evidence type="ECO:0000256" key="3">
    <source>
        <dbReference type="ARBA" id="ARBA00022723"/>
    </source>
</evidence>
<dbReference type="CDD" id="cd18808">
    <property type="entry name" value="SF1_C_Upf1"/>
    <property type="match status" value="1"/>
</dbReference>
<evidence type="ECO:0000256" key="2">
    <source>
        <dbReference type="ARBA" id="ARBA00022490"/>
    </source>
</evidence>
<dbReference type="GO" id="GO:0031048">
    <property type="term" value="P:regulatory ncRNA-mediated heterochromatin formation"/>
    <property type="evidence" value="ECO:0007669"/>
    <property type="project" value="TreeGrafter"/>
</dbReference>
<keyword evidence="4" id="KW-0677">Repeat</keyword>
<dbReference type="InterPro" id="IPR057373">
    <property type="entry name" value="ZNFX1"/>
</dbReference>
<dbReference type="PANTHER" id="PTHR10887">
    <property type="entry name" value="DNA2/NAM7 HELICASE FAMILY"/>
    <property type="match status" value="1"/>
</dbReference>
<dbReference type="Pfam" id="PF20173">
    <property type="entry name" value="ZnF_RZ-type"/>
    <property type="match status" value="1"/>
</dbReference>
<keyword evidence="2" id="KW-0963">Cytoplasm</keyword>
<dbReference type="GO" id="GO:0031380">
    <property type="term" value="C:nuclear RNA-directed RNA polymerase complex"/>
    <property type="evidence" value="ECO:0007669"/>
    <property type="project" value="TreeGrafter"/>
</dbReference>
<dbReference type="PROSITE" id="PS51981">
    <property type="entry name" value="ZF_RZ"/>
    <property type="match status" value="1"/>
</dbReference>
<dbReference type="GO" id="GO:0005737">
    <property type="term" value="C:cytoplasm"/>
    <property type="evidence" value="ECO:0007669"/>
    <property type="project" value="UniProtKB-SubCell"/>
</dbReference>
<dbReference type="InterPro" id="IPR027417">
    <property type="entry name" value="P-loop_NTPase"/>
</dbReference>
<name>A0AAE1KMM6_PETCI</name>
<evidence type="ECO:0000256" key="7">
    <source>
        <dbReference type="ARBA" id="ARBA00022859"/>
    </source>
</evidence>
<proteinExistence type="predicted"/>
<evidence type="ECO:0000256" key="1">
    <source>
        <dbReference type="ARBA" id="ARBA00004496"/>
    </source>
</evidence>
<keyword evidence="5" id="KW-0863">Zinc-finger</keyword>
<dbReference type="InterPro" id="IPR047187">
    <property type="entry name" value="SF1_C_Upf1"/>
</dbReference>
<evidence type="ECO:0000256" key="6">
    <source>
        <dbReference type="ARBA" id="ARBA00022833"/>
    </source>
</evidence>
<dbReference type="InterPro" id="IPR046439">
    <property type="entry name" value="ZF_RZ_dom"/>
</dbReference>
<dbReference type="SMART" id="SM00438">
    <property type="entry name" value="ZnF_NFX"/>
    <property type="match status" value="7"/>
</dbReference>
<dbReference type="GO" id="GO:0008270">
    <property type="term" value="F:zinc ion binding"/>
    <property type="evidence" value="ECO:0007669"/>
    <property type="project" value="UniProtKB-KW"/>
</dbReference>
<dbReference type="SUPFAM" id="SSF52540">
    <property type="entry name" value="P-loop containing nucleoside triphosphate hydrolases"/>
    <property type="match status" value="1"/>
</dbReference>
<keyword evidence="7" id="KW-0391">Immunity</keyword>
<comment type="caution">
    <text evidence="9">The sequence shown here is derived from an EMBL/GenBank/DDBJ whole genome shotgun (WGS) entry which is preliminary data.</text>
</comment>
<dbReference type="CDD" id="cd06008">
    <property type="entry name" value="NF-X1-zinc-finger"/>
    <property type="match status" value="1"/>
</dbReference>
<feature type="domain" description="RZ-type" evidence="8">
    <location>
        <begin position="1893"/>
        <end position="1965"/>
    </location>
</feature>
<dbReference type="Pfam" id="PF13087">
    <property type="entry name" value="AAA_12"/>
    <property type="match status" value="1"/>
</dbReference>
<accession>A0AAE1KMM6</accession>
<dbReference type="InterPro" id="IPR041677">
    <property type="entry name" value="DNA2/NAM7_AAA_11"/>
</dbReference>
<dbReference type="InterPro" id="IPR041679">
    <property type="entry name" value="DNA2/NAM7-like_C"/>
</dbReference>
<organism evidence="9 10">
    <name type="scientific">Petrolisthes cinctipes</name>
    <name type="common">Flat porcelain crab</name>
    <dbReference type="NCBI Taxonomy" id="88211"/>
    <lineage>
        <taxon>Eukaryota</taxon>
        <taxon>Metazoa</taxon>
        <taxon>Ecdysozoa</taxon>
        <taxon>Arthropoda</taxon>
        <taxon>Crustacea</taxon>
        <taxon>Multicrustacea</taxon>
        <taxon>Malacostraca</taxon>
        <taxon>Eumalacostraca</taxon>
        <taxon>Eucarida</taxon>
        <taxon>Decapoda</taxon>
        <taxon>Pleocyemata</taxon>
        <taxon>Anomura</taxon>
        <taxon>Galatheoidea</taxon>
        <taxon>Porcellanidae</taxon>
        <taxon>Petrolisthes</taxon>
    </lineage>
</organism>
<sequence>MGYNTLKSLASKTCDVIVLELLSKRSGFCLLLEQEDISPDKFDLLVKVLAEASHSQSNKEAIYELFSKIIEMKFVDRLAMHSVKIKIDYPERAKSFLTDLLTFITAITNVMITIAIDKFPTSIDIIHSSLSVLTSQGWVSDNLVSKCEQLQERLKEEAKKWEFQQKYDDKGKKRMRIDMDQLGPPDDFRELPVLPCARDLSHNQHPFLRKNIVVGKYRDGNHYLDIQFRLLREDFVRPLRNGINLFRSDTRKKYSDVKIYRRVTISNPSMVGHKECHFVQISNMNRVRMDVSKRLLYGNLLCFSKDNFTTIILGSVADRDIDRLKKGILGVEFESDTEIHDLSGEFVMVESRAYFMAYKHVLKALQEIPDDGLPLAPYIVHVEQNIKPPEYLPNGQRYDLRVIKNPRIKVYPKAYTAQFDFDEQLDTVEPDDGEVMHLSNILIEEPLHQKWPTSQQFGLDDSQLRALRSALTRQLAIIQGPPGSGKTFLGLKIVHTLLHNSHVWERDNPSPILVVCFTNHALDQFLEGMTRYTNRIVRVGSRTKSDVIARYQINFLVRSTGWVPAIIRERISRVKEELVNLEGKIKTLRAVLDECNVYTGILSLQLLLCENVIPHHIRDQFDRENCDRKLAVWLVYSVDHQQAVVTTSRKRKHSNYSNNSKSTIEIIQEEKPIKPNANNNDDGEEIGKELLEMEERDRILDVGDDDDDDKNDDDAPMLMLSDIEYEMRDMNLVNEMAELLQIYEQEYNEAALLEYNLLAGLREILLYGFSVPEMPTTEMQVIEDNLQDIWVLDLVTRWQMYKYWLRKLENKAKITIKVLNEEYKPKARAMNEVKDQEYLHCMRNASIVGMTTTGAARYSRVLKDLAPAIVVVEEAAEILEAHIITSLTTNCQHLIMIGDHQQLKPSATVYELATKFGLETSLFERMIKNGLAYETLEYQHRMRPSISRLLVPAIYPRLKDHPSVNTFPSIKGLTKDVFFITHEINEKAEADDNKSHENLYEAELVMGLCRHLMLQGYSPDEVTILTPYSGQFFLLRKLQRQQAVCTAVRICVVDNFQGEENNIILLSLVRSNVEGKVGFLSTENRVCVALSRAKYGLYITGNIKLLCKKSDLWKKIADDLASRECIGNSLTLQCNNHPEQLMTVTCGNDFSIKSPEGGCQQMCSKPLPRCNHLCPLMCHMYNLNHDQYNCQEPCLKMCDLKHQCRKNCWEECGLCLVKVEKKLPCDHIHTMHCYITPEYYRCDTIVEKEIPDCQHKVKMACHEDPTTFPCPEKCDFRLDCGHMCVWLCHSTRDQEHLEYECYKKCTRINAECTQQHPCMKKCYEDCGKCTVDIKKVLPCQHIKDVRCYIPVENVKCKEPCEKILPCDHHCQKFCFEKCDDCQVKMKRIIPSCGHEAMMPCSGTPTVEFCDGPCIKKLSCGHPCKLRCKDECTDKCLELVMSSTKCPKDHSIQLPCHLVNEVKGEDAWRYCKEPCIKTLDCGHICFGDCGRCFQGRLHVACNQPCRRQLVCGHICKQPCSADCPPCQEPCQWKCVHSKCRRKCGTWCTPCKERCNWKCKHHKCYKYCGDECSRKPCTRPCNEKLQCGHTCIGFCGEPCPPLCRNCNKDQLTDYILSGKEDEPDARFVYLEDCGHTIEADGLEYWLEQEPEKIGMKKCPKCHSTIYNNRRYQHIILQTYKAVKEVKDLYNNNNKKHTQNTEDMKRDIQLILRNPKVCNLWQSHTTKLIKILGIGTNKPKYLNDRQLQLIRFQAQVLEKATNVLHSCDKEENKNDVRQRHYIPTWVKFENNTKEGKRLKLNLKVIVKRIMERDLTVAPQMMREVSCELQRQMILPPYWKFQEKVASTSSNDLLEIKDIQAKLELLMDATVIFDEELDRKVRKLLKESEKCFGGLGISDGERVMILQAMGLKQGHWYKCPKGHIYCIGECGGAMEESSCPHCHATIGGRKHKLRRDNSVASEMDGATHSAWSHHYHNMANFDIDNI</sequence>
<dbReference type="EMBL" id="JAWQEG010001746">
    <property type="protein sequence ID" value="KAK3876953.1"/>
    <property type="molecule type" value="Genomic_DNA"/>
</dbReference>
<dbReference type="Pfam" id="PF13086">
    <property type="entry name" value="AAA_11"/>
    <property type="match status" value="1"/>
</dbReference>
<dbReference type="InterPro" id="IPR000967">
    <property type="entry name" value="Znf_NFX1"/>
</dbReference>
<evidence type="ECO:0000313" key="10">
    <source>
        <dbReference type="Proteomes" id="UP001286313"/>
    </source>
</evidence>
<dbReference type="Pfam" id="PF25396">
    <property type="entry name" value="ZNFX1"/>
    <property type="match status" value="1"/>
</dbReference>
<keyword evidence="6" id="KW-0862">Zinc</keyword>
<dbReference type="InterPro" id="IPR045055">
    <property type="entry name" value="DNA2/NAM7-like"/>
</dbReference>
<evidence type="ECO:0000259" key="8">
    <source>
        <dbReference type="PROSITE" id="PS51981"/>
    </source>
</evidence>
<reference evidence="9" key="1">
    <citation type="submission" date="2023-10" db="EMBL/GenBank/DDBJ databases">
        <title>Genome assemblies of two species of porcelain crab, Petrolisthes cinctipes and Petrolisthes manimaculis (Anomura: Porcellanidae).</title>
        <authorList>
            <person name="Angst P."/>
        </authorList>
    </citation>
    <scope>NUCLEOTIDE SEQUENCE</scope>
    <source>
        <strain evidence="9">PB745_01</strain>
        <tissue evidence="9">Gill</tissue>
    </source>
</reference>
<evidence type="ECO:0000256" key="5">
    <source>
        <dbReference type="ARBA" id="ARBA00022771"/>
    </source>
</evidence>
<dbReference type="FunFam" id="3.40.50.300:FF:000742">
    <property type="entry name" value="NFX1-type zinc finger-containing protein 1"/>
    <property type="match status" value="1"/>
</dbReference>
<comment type="subcellular location">
    <subcellularLocation>
        <location evidence="1">Cytoplasm</location>
    </subcellularLocation>
</comment>
<dbReference type="PANTHER" id="PTHR10887:SF341">
    <property type="entry name" value="NFX1-TYPE ZINC FINGER-CONTAINING PROTEIN 1"/>
    <property type="match status" value="1"/>
</dbReference>